<protein>
    <submittedName>
        <fullName evidence="1">Uncharacterized protein</fullName>
    </submittedName>
</protein>
<dbReference type="RefSeq" id="WP_153524382.1">
    <property type="nucleotide sequence ID" value="NZ_JBEPDZ010000038.1"/>
</dbReference>
<evidence type="ECO:0000313" key="2">
    <source>
        <dbReference type="Proteomes" id="UP000419138"/>
    </source>
</evidence>
<proteinExistence type="predicted"/>
<organism evidence="1 2">
    <name type="scientific">Streptomyces jumonjinensis</name>
    <dbReference type="NCBI Taxonomy" id="1945"/>
    <lineage>
        <taxon>Bacteria</taxon>
        <taxon>Bacillati</taxon>
        <taxon>Actinomycetota</taxon>
        <taxon>Actinomycetes</taxon>
        <taxon>Kitasatosporales</taxon>
        <taxon>Streptomycetaceae</taxon>
        <taxon>Streptomyces</taxon>
    </lineage>
</organism>
<comment type="caution">
    <text evidence="1">The sequence shown here is derived from an EMBL/GenBank/DDBJ whole genome shotgun (WGS) entry which is preliminary data.</text>
</comment>
<gene>
    <name evidence="1" type="ORF">FF041_22230</name>
</gene>
<dbReference type="EMBL" id="VCLA01000157">
    <property type="protein sequence ID" value="MQT02807.1"/>
    <property type="molecule type" value="Genomic_DNA"/>
</dbReference>
<keyword evidence="2" id="KW-1185">Reference proteome</keyword>
<dbReference type="Proteomes" id="UP000419138">
    <property type="component" value="Unassembled WGS sequence"/>
</dbReference>
<accession>A0A646KLB0</accession>
<sequence length="93" mass="9957">MSVRKTPDTLAALRKEAEEITRALADATDSETDVARVLELVRAAEAHLELVDEGCYPDEGNQVHLDLAAALAALAKAGARAIALRLDHADPRE</sequence>
<dbReference type="AlphaFoldDB" id="A0A646KLB0"/>
<reference evidence="1 2" key="1">
    <citation type="submission" date="2019-05" db="EMBL/GenBank/DDBJ databases">
        <title>Comparative genomics and metabolomics analyses of clavulanic acid producing Streptomyces species provides insight into specialized metabolism and evolution of beta-lactam biosynthetic gene clusters.</title>
        <authorList>
            <person name="Moore M.A."/>
            <person name="Cruz-Morales P."/>
            <person name="Barona Gomez F."/>
            <person name="Kapil T."/>
        </authorList>
    </citation>
    <scope>NUCLEOTIDE SEQUENCE [LARGE SCALE GENOMIC DNA]</scope>
    <source>
        <strain evidence="1 2">NRRL 5741</strain>
    </source>
</reference>
<name>A0A646KLB0_STRJU</name>
<evidence type="ECO:0000313" key="1">
    <source>
        <dbReference type="EMBL" id="MQT02807.1"/>
    </source>
</evidence>